<feature type="region of interest" description="Disordered" evidence="6">
    <location>
        <begin position="914"/>
        <end position="959"/>
    </location>
</feature>
<evidence type="ECO:0000256" key="6">
    <source>
        <dbReference type="SAM" id="MobiDB-lite"/>
    </source>
</evidence>
<evidence type="ECO:0000256" key="5">
    <source>
        <dbReference type="ARBA" id="ARBA00023242"/>
    </source>
</evidence>
<accession>A0A1Y1VE39</accession>
<feature type="region of interest" description="Disordered" evidence="6">
    <location>
        <begin position="634"/>
        <end position="680"/>
    </location>
</feature>
<dbReference type="PROSITE" id="PS50252">
    <property type="entry name" value="TBOX_3"/>
    <property type="match status" value="1"/>
</dbReference>
<name>A0A1Y1VE39_9FUNG</name>
<proteinExistence type="predicted"/>
<dbReference type="PANTHER" id="PTHR11267">
    <property type="entry name" value="T-BOX PROTEIN-RELATED"/>
    <property type="match status" value="1"/>
</dbReference>
<dbReference type="InterPro" id="IPR008967">
    <property type="entry name" value="p53-like_TF_DNA-bd_sf"/>
</dbReference>
<dbReference type="Pfam" id="PF00907">
    <property type="entry name" value="T-box"/>
    <property type="match status" value="2"/>
</dbReference>
<protein>
    <recommendedName>
        <fullName evidence="7">T-box domain-containing protein</fullName>
    </recommendedName>
</protein>
<dbReference type="GO" id="GO:0000981">
    <property type="term" value="F:DNA-binding transcription factor activity, RNA polymerase II-specific"/>
    <property type="evidence" value="ECO:0007669"/>
    <property type="project" value="TreeGrafter"/>
</dbReference>
<sequence length="1015" mass="116679">MNQNNSLNFDRSNRKSNLFLNKPLNLYDDNFIPRSSTEVLNPNLINHDLNVFDEEDESDFLYNSLNYNLKSENISDPDQDGGIRDVFAKNIPKTILDQDLMSLYHQNNCDIEGGVSTTNKIDNLNLFNLFNDNPIKNESLLNDSYLSNSSNPKIVPSSLLINPFQNDMPFNSSQSSSNKLSDDDDDNNISSIIKINKYGEKKSSIDRNGGNHSMNKEWLKGKLKNIKQKKVKRFHKKKSSSSQSTLTFNNFEKECLDKLSPISDPLISLSAMSLAKPVRDSDLKEIPSSHLSLDSITSENISKSKINLHHHYTDKVLGEKEGSFSYFGFENTLINNEKDNHDLVENTENVDKNGGPNDTKKNNDKGKNSRNLSKNKNEIILSSHIKNNINLGQMKLTMNNDPEIIHDTTSSFLFILEDADLWKKFNSVVNEMIITKSGRCLFPILKFQPINLEPKVQYSFAIDILQASPYKYKYRDKKWISGGIKFFAPPTQKKEYYHPDSPQSGHFWMTHGVSFSKIKLTNHIKSISENGQSTKKSAMLEEYNDTINGNNDDNNNSSNDNKEIIVKHKSTKLNVINSIARLPENHFYLSSFFMYEPCLYLIRHDADKKYVSTIKFNETKFLAVTHYQNEKVNQLKKNYNPHAKGFKDDLYKTKKRNRKEKKKSKSGEEEDKQQKYPSHLLNESINETDACYKSLIKEYENYNTPMPQKNSRISISENYFKGNENTMMTLNLSEINRKETIGLPKHSYKRKLVKKKYQTNKDGKTPHFFNKLIGNLGNDNYKISKTFQKSSKESFDHHYHHHHQHHQYSIHPLFINDDKNNSLESSKESWLKNKETVLTMPSQLSMEVTPSTISLLNSTTKSKSPNLDFSSLLLLPNQDSLMDNTLNYNDQFNDALMVENIDLDGLLKTTTIPSLPSPFNEPNNTTTINPFNDTTTISNNNDNNDNSNGERNKNNNSSTDFNINDTFLLNKDNTFTLIDDSKSNKENMEDLSPSLNLLLNMNNYMSNQTERDQKI</sequence>
<evidence type="ECO:0000256" key="1">
    <source>
        <dbReference type="ARBA" id="ARBA00004123"/>
    </source>
</evidence>
<keyword evidence="2" id="KW-0805">Transcription regulation</keyword>
<reference evidence="8 9" key="1">
    <citation type="submission" date="2016-08" db="EMBL/GenBank/DDBJ databases">
        <title>Genomes of anaerobic fungi encode conserved fungal cellulosomes for biomass hydrolysis.</title>
        <authorList>
            <consortium name="DOE Joint Genome Institute"/>
            <person name="Haitjema C.H."/>
            <person name="Gilmore S.P."/>
            <person name="Henske J.K."/>
            <person name="Solomon K.V."/>
            <person name="De Groot R."/>
            <person name="Kuo A."/>
            <person name="Mondo S.J."/>
            <person name="Salamov A.A."/>
            <person name="Labutti K."/>
            <person name="Zhao Z."/>
            <person name="Chiniquy J."/>
            <person name="Barry K."/>
            <person name="Brewer H.M."/>
            <person name="Purvine S.O."/>
            <person name="Wright A.T."/>
            <person name="Boxma B."/>
            <person name="Van Alen T."/>
            <person name="Hackstein J.H."/>
            <person name="Baker S.E."/>
            <person name="Grigoriev I.V."/>
            <person name="O'Malley M.A."/>
        </authorList>
    </citation>
    <scope>NUCLEOTIDE SEQUENCE [LARGE SCALE GENOMIC DNA]</scope>
    <source>
        <strain evidence="9">finn</strain>
    </source>
</reference>
<comment type="caution">
    <text evidence="8">The sequence shown here is derived from an EMBL/GenBank/DDBJ whole genome shotgun (WGS) entry which is preliminary data.</text>
</comment>
<dbReference type="GO" id="GO:0000785">
    <property type="term" value="C:chromatin"/>
    <property type="evidence" value="ECO:0007669"/>
    <property type="project" value="TreeGrafter"/>
</dbReference>
<keyword evidence="4" id="KW-0804">Transcription</keyword>
<feature type="compositionally biased region" description="Basic and acidic residues" evidence="6">
    <location>
        <begin position="358"/>
        <end position="367"/>
    </location>
</feature>
<dbReference type="PANTHER" id="PTHR11267:SF181">
    <property type="entry name" value="OPTOMOTOR-BLIND PROTEIN"/>
    <property type="match status" value="1"/>
</dbReference>
<dbReference type="AlphaFoldDB" id="A0A1Y1VE39"/>
<feature type="region of interest" description="Disordered" evidence="6">
    <location>
        <begin position="166"/>
        <end position="186"/>
    </location>
</feature>
<evidence type="ECO:0000259" key="7">
    <source>
        <dbReference type="PROSITE" id="PS50252"/>
    </source>
</evidence>
<dbReference type="InterPro" id="IPR046360">
    <property type="entry name" value="T-box_DNA-bd"/>
</dbReference>
<dbReference type="GO" id="GO:0000978">
    <property type="term" value="F:RNA polymerase II cis-regulatory region sequence-specific DNA binding"/>
    <property type="evidence" value="ECO:0007669"/>
    <property type="project" value="InterPro"/>
</dbReference>
<dbReference type="GO" id="GO:0001708">
    <property type="term" value="P:cell fate specification"/>
    <property type="evidence" value="ECO:0007669"/>
    <property type="project" value="TreeGrafter"/>
</dbReference>
<evidence type="ECO:0000256" key="4">
    <source>
        <dbReference type="ARBA" id="ARBA00023163"/>
    </source>
</evidence>
<dbReference type="SUPFAM" id="SSF49417">
    <property type="entry name" value="p53-like transcription factors"/>
    <property type="match status" value="1"/>
</dbReference>
<keyword evidence="9" id="KW-1185">Reference proteome</keyword>
<dbReference type="GO" id="GO:0045893">
    <property type="term" value="P:positive regulation of DNA-templated transcription"/>
    <property type="evidence" value="ECO:0007669"/>
    <property type="project" value="InterPro"/>
</dbReference>
<dbReference type="InterPro" id="IPR001699">
    <property type="entry name" value="TF_T-box"/>
</dbReference>
<dbReference type="PROSITE" id="PS01264">
    <property type="entry name" value="TBOX_2"/>
    <property type="match status" value="1"/>
</dbReference>
<dbReference type="InterPro" id="IPR018186">
    <property type="entry name" value="TF_T-box_CS"/>
</dbReference>
<reference evidence="8 9" key="2">
    <citation type="submission" date="2016-08" db="EMBL/GenBank/DDBJ databases">
        <title>Pervasive Adenine N6-methylation of Active Genes in Fungi.</title>
        <authorList>
            <consortium name="DOE Joint Genome Institute"/>
            <person name="Mondo S.J."/>
            <person name="Dannebaum R.O."/>
            <person name="Kuo R.C."/>
            <person name="Labutti K."/>
            <person name="Haridas S."/>
            <person name="Kuo A."/>
            <person name="Salamov A."/>
            <person name="Ahrendt S.R."/>
            <person name="Lipzen A."/>
            <person name="Sullivan W."/>
            <person name="Andreopoulos W.B."/>
            <person name="Clum A."/>
            <person name="Lindquist E."/>
            <person name="Daum C."/>
            <person name="Ramamoorthy G.K."/>
            <person name="Gryganskyi A."/>
            <person name="Culley D."/>
            <person name="Magnuson J.K."/>
            <person name="James T.Y."/>
            <person name="O'Malley M.A."/>
            <person name="Stajich J.E."/>
            <person name="Spatafora J.W."/>
            <person name="Visel A."/>
            <person name="Grigoriev I.V."/>
        </authorList>
    </citation>
    <scope>NUCLEOTIDE SEQUENCE [LARGE SCALE GENOMIC DNA]</scope>
    <source>
        <strain evidence="9">finn</strain>
    </source>
</reference>
<keyword evidence="5" id="KW-0539">Nucleus</keyword>
<keyword evidence="3" id="KW-0238">DNA-binding</keyword>
<dbReference type="EMBL" id="MCFH01000012">
    <property type="protein sequence ID" value="ORX53847.1"/>
    <property type="molecule type" value="Genomic_DNA"/>
</dbReference>
<evidence type="ECO:0000256" key="2">
    <source>
        <dbReference type="ARBA" id="ARBA00023015"/>
    </source>
</evidence>
<dbReference type="GO" id="GO:0005634">
    <property type="term" value="C:nucleus"/>
    <property type="evidence" value="ECO:0007669"/>
    <property type="project" value="UniProtKB-SubCell"/>
</dbReference>
<dbReference type="InterPro" id="IPR036960">
    <property type="entry name" value="T-box_sf"/>
</dbReference>
<dbReference type="PRINTS" id="PR00937">
    <property type="entry name" value="TBOX"/>
</dbReference>
<dbReference type="Gene3D" id="2.60.40.820">
    <property type="entry name" value="Transcription factor, T-box"/>
    <property type="match status" value="1"/>
</dbReference>
<feature type="domain" description="T-box" evidence="7">
    <location>
        <begin position="416"/>
        <end position="648"/>
    </location>
</feature>
<evidence type="ECO:0000313" key="8">
    <source>
        <dbReference type="EMBL" id="ORX53847.1"/>
    </source>
</evidence>
<comment type="subcellular location">
    <subcellularLocation>
        <location evidence="1">Nucleus</location>
    </subcellularLocation>
</comment>
<dbReference type="Proteomes" id="UP000193719">
    <property type="component" value="Unassembled WGS sequence"/>
</dbReference>
<dbReference type="SMART" id="SM00425">
    <property type="entry name" value="TBOX"/>
    <property type="match status" value="1"/>
</dbReference>
<feature type="compositionally biased region" description="Basic residues" evidence="6">
    <location>
        <begin position="653"/>
        <end position="664"/>
    </location>
</feature>
<gene>
    <name evidence="8" type="ORF">BCR36DRAFT_284583</name>
</gene>
<evidence type="ECO:0000313" key="9">
    <source>
        <dbReference type="Proteomes" id="UP000193719"/>
    </source>
</evidence>
<feature type="compositionally biased region" description="Low complexity" evidence="6">
    <location>
        <begin position="918"/>
        <end position="947"/>
    </location>
</feature>
<dbReference type="OrthoDB" id="7442607at2759"/>
<dbReference type="STRING" id="1754191.A0A1Y1VE39"/>
<evidence type="ECO:0000256" key="3">
    <source>
        <dbReference type="ARBA" id="ARBA00023125"/>
    </source>
</evidence>
<feature type="region of interest" description="Disordered" evidence="6">
    <location>
        <begin position="346"/>
        <end position="373"/>
    </location>
</feature>
<organism evidence="8 9">
    <name type="scientific">Piromyces finnis</name>
    <dbReference type="NCBI Taxonomy" id="1754191"/>
    <lineage>
        <taxon>Eukaryota</taxon>
        <taxon>Fungi</taxon>
        <taxon>Fungi incertae sedis</taxon>
        <taxon>Chytridiomycota</taxon>
        <taxon>Chytridiomycota incertae sedis</taxon>
        <taxon>Neocallimastigomycetes</taxon>
        <taxon>Neocallimastigales</taxon>
        <taxon>Neocallimastigaceae</taxon>
        <taxon>Piromyces</taxon>
    </lineage>
</organism>